<dbReference type="SFLD" id="SFLDS00029">
    <property type="entry name" value="Radical_SAM"/>
    <property type="match status" value="1"/>
</dbReference>
<dbReference type="SFLD" id="SFLDG01123">
    <property type="entry name" value="methyltransferase_(Class_B)"/>
    <property type="match status" value="1"/>
</dbReference>
<name>A0A1F5R394_9BACT</name>
<keyword evidence="2" id="KW-0489">Methyltransferase</keyword>
<gene>
    <name evidence="9" type="ORF">A2024_01175</name>
</gene>
<feature type="domain" description="Radical SAM core" evidence="8">
    <location>
        <begin position="188"/>
        <end position="409"/>
    </location>
</feature>
<dbReference type="InterPro" id="IPR023404">
    <property type="entry name" value="rSAM_horseshoe"/>
</dbReference>
<evidence type="ECO:0000256" key="2">
    <source>
        <dbReference type="ARBA" id="ARBA00022603"/>
    </source>
</evidence>
<protein>
    <recommendedName>
        <fullName evidence="8">Radical SAM core domain-containing protein</fullName>
    </recommendedName>
</protein>
<evidence type="ECO:0000256" key="3">
    <source>
        <dbReference type="ARBA" id="ARBA00022679"/>
    </source>
</evidence>
<dbReference type="GO" id="GO:0003824">
    <property type="term" value="F:catalytic activity"/>
    <property type="evidence" value="ECO:0007669"/>
    <property type="project" value="InterPro"/>
</dbReference>
<dbReference type="InterPro" id="IPR007197">
    <property type="entry name" value="rSAM"/>
</dbReference>
<dbReference type="SFLD" id="SFLDG01082">
    <property type="entry name" value="B12-binding_domain_containing"/>
    <property type="match status" value="1"/>
</dbReference>
<comment type="cofactor">
    <cofactor evidence="1">
        <name>[4Fe-4S] cluster</name>
        <dbReference type="ChEBI" id="CHEBI:49883"/>
    </cofactor>
</comment>
<evidence type="ECO:0000313" key="9">
    <source>
        <dbReference type="EMBL" id="OGF08869.1"/>
    </source>
</evidence>
<dbReference type="Gene3D" id="3.80.30.20">
    <property type="entry name" value="tm_1862 like domain"/>
    <property type="match status" value="1"/>
</dbReference>
<dbReference type="Proteomes" id="UP000177230">
    <property type="component" value="Unassembled WGS sequence"/>
</dbReference>
<dbReference type="GO" id="GO:0046872">
    <property type="term" value="F:metal ion binding"/>
    <property type="evidence" value="ECO:0007669"/>
    <property type="project" value="UniProtKB-KW"/>
</dbReference>
<evidence type="ECO:0000256" key="5">
    <source>
        <dbReference type="ARBA" id="ARBA00022723"/>
    </source>
</evidence>
<dbReference type="GO" id="GO:0005829">
    <property type="term" value="C:cytosol"/>
    <property type="evidence" value="ECO:0007669"/>
    <property type="project" value="TreeGrafter"/>
</dbReference>
<keyword evidence="6" id="KW-0408">Iron</keyword>
<evidence type="ECO:0000313" key="10">
    <source>
        <dbReference type="Proteomes" id="UP000177230"/>
    </source>
</evidence>
<dbReference type="InterPro" id="IPR058240">
    <property type="entry name" value="rSAM_sf"/>
</dbReference>
<dbReference type="InterPro" id="IPR034466">
    <property type="entry name" value="Methyltransferase_Class_B"/>
</dbReference>
<dbReference type="CDD" id="cd01335">
    <property type="entry name" value="Radical_SAM"/>
    <property type="match status" value="1"/>
</dbReference>
<evidence type="ECO:0000256" key="7">
    <source>
        <dbReference type="ARBA" id="ARBA00023014"/>
    </source>
</evidence>
<keyword evidence="7" id="KW-0411">Iron-sulfur</keyword>
<dbReference type="PANTHER" id="PTHR43409:SF7">
    <property type="entry name" value="BLL1977 PROTEIN"/>
    <property type="match status" value="1"/>
</dbReference>
<sequence>MVKVMLLNPPGDRIYLRDSYCSKVSKAAYLTPPIDLLLISGYLGDRHEIFALDAMAERLSFDSALDKIVDRRPDFIISLLGLASFANDVRFFKLINKALPGVKLIVSGDAGFAETEKLLRENHFIGAVLLDYASSGWLPYLVGDEKNAVDIAFLSEGIYCCRRSPRTEEYSAGIPRHDLFPYQKYRMPFARKLPYAGVVTDFGCPFKCDFCLVGQLPYKMRPVEEVLDELEYIKKLGARYFSFGDQTFGVDRKRTEILLEGMNKRRIGLPWGCFCRADLLDPERLRLLKNSGCDLIMIGVESGSQEILDRHHKGVKLEVIRRAFRDCRREGIRTLATFIIGLPGETRETFERTMSLALELGPDFSSFNLPVAKPRTPLKSMAEKEGWDISSQGDQSTEAGVVSSEISREMMKQWQKEAIRKFYLRPGYLIKRALSVRSLTELMINLREAAGMLFKGRST</sequence>
<evidence type="ECO:0000259" key="8">
    <source>
        <dbReference type="PROSITE" id="PS51918"/>
    </source>
</evidence>
<dbReference type="EMBL" id="MFFM01000046">
    <property type="protein sequence ID" value="OGF08869.1"/>
    <property type="molecule type" value="Genomic_DNA"/>
</dbReference>
<dbReference type="SMART" id="SM00729">
    <property type="entry name" value="Elp3"/>
    <property type="match status" value="1"/>
</dbReference>
<evidence type="ECO:0000256" key="4">
    <source>
        <dbReference type="ARBA" id="ARBA00022691"/>
    </source>
</evidence>
<dbReference type="PANTHER" id="PTHR43409">
    <property type="entry name" value="ANAEROBIC MAGNESIUM-PROTOPORPHYRIN IX MONOMETHYL ESTER CYCLASE-RELATED"/>
    <property type="match status" value="1"/>
</dbReference>
<evidence type="ECO:0000256" key="1">
    <source>
        <dbReference type="ARBA" id="ARBA00001966"/>
    </source>
</evidence>
<dbReference type="PROSITE" id="PS51918">
    <property type="entry name" value="RADICAL_SAM"/>
    <property type="match status" value="1"/>
</dbReference>
<proteinExistence type="predicted"/>
<dbReference type="InterPro" id="IPR006638">
    <property type="entry name" value="Elp3/MiaA/NifB-like_rSAM"/>
</dbReference>
<dbReference type="SUPFAM" id="SSF102114">
    <property type="entry name" value="Radical SAM enzymes"/>
    <property type="match status" value="1"/>
</dbReference>
<keyword evidence="5" id="KW-0479">Metal-binding</keyword>
<organism evidence="9 10">
    <name type="scientific">Candidatus Edwardsbacteria bacterium GWF2_54_11</name>
    <dbReference type="NCBI Taxonomy" id="1817851"/>
    <lineage>
        <taxon>Bacteria</taxon>
        <taxon>Candidatus Edwardsiibacteriota</taxon>
    </lineage>
</organism>
<dbReference type="GO" id="GO:0051539">
    <property type="term" value="F:4 iron, 4 sulfur cluster binding"/>
    <property type="evidence" value="ECO:0007669"/>
    <property type="project" value="UniProtKB-KW"/>
</dbReference>
<accession>A0A1F5R394</accession>
<dbReference type="AlphaFoldDB" id="A0A1F5R394"/>
<keyword evidence="4" id="KW-0949">S-adenosyl-L-methionine</keyword>
<dbReference type="InterPro" id="IPR051198">
    <property type="entry name" value="BchE-like"/>
</dbReference>
<comment type="caution">
    <text evidence="9">The sequence shown here is derived from an EMBL/GenBank/DDBJ whole genome shotgun (WGS) entry which is preliminary data.</text>
</comment>
<reference evidence="9 10" key="1">
    <citation type="journal article" date="2016" name="Nat. Commun.">
        <title>Thousands of microbial genomes shed light on interconnected biogeochemical processes in an aquifer system.</title>
        <authorList>
            <person name="Anantharaman K."/>
            <person name="Brown C.T."/>
            <person name="Hug L.A."/>
            <person name="Sharon I."/>
            <person name="Castelle C.J."/>
            <person name="Probst A.J."/>
            <person name="Thomas B.C."/>
            <person name="Singh A."/>
            <person name="Wilkins M.J."/>
            <person name="Karaoz U."/>
            <person name="Brodie E.L."/>
            <person name="Williams K.H."/>
            <person name="Hubbard S.S."/>
            <person name="Banfield J.F."/>
        </authorList>
    </citation>
    <scope>NUCLEOTIDE SEQUENCE [LARGE SCALE GENOMIC DNA]</scope>
</reference>
<keyword evidence="3" id="KW-0808">Transferase</keyword>
<dbReference type="Pfam" id="PF04055">
    <property type="entry name" value="Radical_SAM"/>
    <property type="match status" value="1"/>
</dbReference>
<evidence type="ECO:0000256" key="6">
    <source>
        <dbReference type="ARBA" id="ARBA00023004"/>
    </source>
</evidence>